<gene>
    <name evidence="4" type="ORF">GCM10022395_35860</name>
</gene>
<name>A0ABP6YKI4_9FLAO</name>
<comment type="caution">
    <text evidence="4">The sequence shown here is derived from an EMBL/GenBank/DDBJ whole genome shotgun (WGS) entry which is preliminary data.</text>
</comment>
<feature type="domain" description="Glycosyl hydrolase 94 catalytic" evidence="3">
    <location>
        <begin position="66"/>
        <end position="315"/>
    </location>
</feature>
<evidence type="ECO:0000313" key="5">
    <source>
        <dbReference type="Proteomes" id="UP001500954"/>
    </source>
</evidence>
<evidence type="ECO:0000259" key="3">
    <source>
        <dbReference type="Pfam" id="PF17167"/>
    </source>
</evidence>
<evidence type="ECO:0000256" key="1">
    <source>
        <dbReference type="ARBA" id="ARBA00022676"/>
    </source>
</evidence>
<dbReference type="InterPro" id="IPR033432">
    <property type="entry name" value="GH94_catalytic"/>
</dbReference>
<dbReference type="Gene3D" id="1.50.10.10">
    <property type="match status" value="1"/>
</dbReference>
<accession>A0ABP6YKI4</accession>
<protein>
    <recommendedName>
        <fullName evidence="3">Glycosyl hydrolase 94 catalytic domain-containing protein</fullName>
    </recommendedName>
</protein>
<evidence type="ECO:0000256" key="2">
    <source>
        <dbReference type="ARBA" id="ARBA00022679"/>
    </source>
</evidence>
<dbReference type="SUPFAM" id="SSF48208">
    <property type="entry name" value="Six-hairpin glycosidases"/>
    <property type="match status" value="1"/>
</dbReference>
<dbReference type="Proteomes" id="UP001500954">
    <property type="component" value="Unassembled WGS sequence"/>
</dbReference>
<reference evidence="5" key="1">
    <citation type="journal article" date="2019" name="Int. J. Syst. Evol. Microbiol.">
        <title>The Global Catalogue of Microorganisms (GCM) 10K type strain sequencing project: providing services to taxonomists for standard genome sequencing and annotation.</title>
        <authorList>
            <consortium name="The Broad Institute Genomics Platform"/>
            <consortium name="The Broad Institute Genome Sequencing Center for Infectious Disease"/>
            <person name="Wu L."/>
            <person name="Ma J."/>
        </authorList>
    </citation>
    <scope>NUCLEOTIDE SEQUENCE [LARGE SCALE GENOMIC DNA]</scope>
    <source>
        <strain evidence="5">JCM 17111</strain>
    </source>
</reference>
<dbReference type="Pfam" id="PF17167">
    <property type="entry name" value="Glyco_hydro_94"/>
    <property type="match status" value="1"/>
</dbReference>
<keyword evidence="1" id="KW-0328">Glycosyltransferase</keyword>
<sequence>MDMMRFVSFIGIILCILSCQLRENGNKELSRVILSDTILYQVDEKARELISRGFYAGSGYQMVWSRDLNTFMELSCEQYNPNIIRENLLMFFDFQGENGELLDGYVPIEGFTWDDPNTYKSITAPNHIGFKNTVETDQETSLIQAIAKYIAKTNDKSILWAKVDGRTVYERLKLAINFLMTERYSEKYGLIIGATTFDWGDVQVEGGAVVDVDELTHWSIDVYDNAMFVLALKDMYSFATNPEEKEHWQAMYDNFKLNTKKHLWDCEKNKFIPHIYIEDSPFPSDFDENAIHYHGGTAVAMEAGLLTKLEIEKVIEQMKVNVKLSGAPSIGLTVYPPYPENLLGKNVSKPYDYQNGGDWTWFGGRLLQQFIDYGFVEDAYTLGRPMFERVILNNGFYEWYAIDGTPRGSADFKGSAGVLANVVKALHEWAEKNK</sequence>
<organism evidence="4 5">
    <name type="scientific">Snuella lapsa</name>
    <dbReference type="NCBI Taxonomy" id="870481"/>
    <lineage>
        <taxon>Bacteria</taxon>
        <taxon>Pseudomonadati</taxon>
        <taxon>Bacteroidota</taxon>
        <taxon>Flavobacteriia</taxon>
        <taxon>Flavobacteriales</taxon>
        <taxon>Flavobacteriaceae</taxon>
        <taxon>Snuella</taxon>
    </lineage>
</organism>
<dbReference type="InterPro" id="IPR008928">
    <property type="entry name" value="6-hairpin_glycosidase_sf"/>
</dbReference>
<evidence type="ECO:0000313" key="4">
    <source>
        <dbReference type="EMBL" id="GAA3584697.1"/>
    </source>
</evidence>
<dbReference type="EMBL" id="BAABCY010000103">
    <property type="protein sequence ID" value="GAA3584697.1"/>
    <property type="molecule type" value="Genomic_DNA"/>
</dbReference>
<dbReference type="InterPro" id="IPR012341">
    <property type="entry name" value="6hp_glycosidase-like_sf"/>
</dbReference>
<keyword evidence="2" id="KW-0808">Transferase</keyword>
<proteinExistence type="predicted"/>
<keyword evidence="5" id="KW-1185">Reference proteome</keyword>